<dbReference type="InterPro" id="IPR004148">
    <property type="entry name" value="BAR_dom"/>
</dbReference>
<dbReference type="SMART" id="SM00326">
    <property type="entry name" value="SH3"/>
    <property type="match status" value="1"/>
</dbReference>
<dbReference type="SMART" id="SM00721">
    <property type="entry name" value="BAR"/>
    <property type="match status" value="1"/>
</dbReference>
<dbReference type="Gene3D" id="1.20.1270.60">
    <property type="entry name" value="Arfaptin homology (AH) domain/BAR domain"/>
    <property type="match status" value="1"/>
</dbReference>
<dbReference type="PANTHER" id="PTHR47174">
    <property type="entry name" value="BRIDGING INTEGRATOR 3"/>
    <property type="match status" value="1"/>
</dbReference>
<dbReference type="OMA" id="QEYDYYN"/>
<dbReference type="InterPro" id="IPR046982">
    <property type="entry name" value="BIN3/RVS161-like"/>
</dbReference>
<dbReference type="Pfam" id="PF00018">
    <property type="entry name" value="SH3_1"/>
    <property type="match status" value="1"/>
</dbReference>
<dbReference type="PANTHER" id="PTHR47174:SF1">
    <property type="entry name" value="REDUCED VIABILITY UPON STARVATION PROTEIN 167"/>
    <property type="match status" value="1"/>
</dbReference>
<dbReference type="SUPFAM" id="SSF103657">
    <property type="entry name" value="BAR/IMD domain-like"/>
    <property type="match status" value="1"/>
</dbReference>
<feature type="compositionally biased region" description="Low complexity" evidence="3">
    <location>
        <begin position="311"/>
        <end position="325"/>
    </location>
</feature>
<name>Q754D0_EREGS</name>
<dbReference type="GO" id="GO:0006897">
    <property type="term" value="P:endocytosis"/>
    <property type="evidence" value="ECO:0000318"/>
    <property type="project" value="GO_Central"/>
</dbReference>
<keyword evidence="7" id="KW-1185">Reference proteome</keyword>
<evidence type="ECO:0000256" key="1">
    <source>
        <dbReference type="ARBA" id="ARBA00022443"/>
    </source>
</evidence>
<dbReference type="FunFam" id="1.20.1270.60:FF:000048">
    <property type="entry name" value="BAR adaptor protein RVS167"/>
    <property type="match status" value="1"/>
</dbReference>
<feature type="region of interest" description="Disordered" evidence="3">
    <location>
        <begin position="290"/>
        <end position="325"/>
    </location>
</feature>
<evidence type="ECO:0000256" key="3">
    <source>
        <dbReference type="SAM" id="MobiDB-lite"/>
    </source>
</evidence>
<reference evidence="6 7" key="1">
    <citation type="journal article" date="2004" name="Science">
        <title>The Ashbya gossypii genome as a tool for mapping the ancient Saccharomyces cerevisiae genome.</title>
        <authorList>
            <person name="Dietrich F.S."/>
            <person name="Voegeli S."/>
            <person name="Brachat S."/>
            <person name="Lerch A."/>
            <person name="Gates K."/>
            <person name="Steiner S."/>
            <person name="Mohr C."/>
            <person name="Pohlmann R."/>
            <person name="Luedi P."/>
            <person name="Choi S."/>
            <person name="Wing R.A."/>
            <person name="Flavier A."/>
            <person name="Gaffney T.D."/>
            <person name="Philippsen P."/>
        </authorList>
    </citation>
    <scope>NUCLEOTIDE SEQUENCE [LARGE SCALE GENOMIC DNA]</scope>
    <source>
        <strain evidence="7">ATCC 10895 / CBS 109.51 / FGSC 9923 / NRRL Y-1056</strain>
    </source>
</reference>
<evidence type="ECO:0000256" key="2">
    <source>
        <dbReference type="PROSITE-ProRule" id="PRU00192"/>
    </source>
</evidence>
<reference evidence="7" key="2">
    <citation type="journal article" date="2013" name="G3 (Bethesda)">
        <title>Genomes of Ashbya fungi isolated from insects reveal four mating-type loci, numerous translocations, lack of transposons, and distinct gene duplications.</title>
        <authorList>
            <person name="Dietrich F.S."/>
            <person name="Voegeli S."/>
            <person name="Kuo S."/>
            <person name="Philippsen P."/>
        </authorList>
    </citation>
    <scope>GENOME REANNOTATION</scope>
    <source>
        <strain evidence="7">ATCC 10895 / CBS 109.51 / FGSC 9923 / NRRL Y-1056</strain>
    </source>
</reference>
<dbReference type="KEGG" id="ago:AGOS_AFR140C"/>
<dbReference type="PROSITE" id="PS50002">
    <property type="entry name" value="SH3"/>
    <property type="match status" value="1"/>
</dbReference>
<evidence type="ECO:0000313" key="6">
    <source>
        <dbReference type="EMBL" id="AAS53511.2"/>
    </source>
</evidence>
<dbReference type="Pfam" id="PF03114">
    <property type="entry name" value="BAR"/>
    <property type="match status" value="1"/>
</dbReference>
<dbReference type="FunFam" id="2.30.30.40:FF:000100">
    <property type="entry name" value="SH3 domain-containing YSC84-like protein 1"/>
    <property type="match status" value="1"/>
</dbReference>
<dbReference type="GO" id="GO:0030479">
    <property type="term" value="C:actin cortical patch"/>
    <property type="evidence" value="ECO:0000318"/>
    <property type="project" value="GO_Central"/>
</dbReference>
<feature type="compositionally biased region" description="Polar residues" evidence="3">
    <location>
        <begin position="295"/>
        <end position="305"/>
    </location>
</feature>
<dbReference type="AlphaFoldDB" id="Q754D0"/>
<dbReference type="Proteomes" id="UP000000591">
    <property type="component" value="Chromosome VI"/>
</dbReference>
<dbReference type="GO" id="GO:0031097">
    <property type="term" value="C:medial cortex"/>
    <property type="evidence" value="ECO:0000318"/>
    <property type="project" value="GO_Central"/>
</dbReference>
<keyword evidence="1 2" id="KW-0728">SH3 domain</keyword>
<dbReference type="SUPFAM" id="SSF50044">
    <property type="entry name" value="SH3-domain"/>
    <property type="match status" value="1"/>
</dbReference>
<dbReference type="EMBL" id="AE016819">
    <property type="protein sequence ID" value="AAS53511.2"/>
    <property type="molecule type" value="Genomic_DNA"/>
</dbReference>
<dbReference type="RefSeq" id="NP_985687.2">
    <property type="nucleotide sequence ID" value="NM_211041.2"/>
</dbReference>
<dbReference type="FunCoup" id="Q754D0">
    <property type="interactions" value="361"/>
</dbReference>
<sequence length="388" mass="44009">MSFKGLGKAVVRAPQSIKQRFNVGEQTSDVVYADAERRFKDLETETQKLGTEAKRYFAAVNGMLQHQISFAQAMEEIFKPISGVMSDPTAVLPEDNPKGIEASEQYRSIVNELQSVLSPDLELIEDKVVQPVQDLLKIIGTVRKMATKRNHKKLDLDRRLNTHRKYESKRERSPKDDEKLYKAEAELQVARQEYDYYNDLLKTELPQLFALQAEFVRPLFVSFYYMQLNIFYTLHNAMQDLRIPYFDLASDIVARFEAKRGNVEEQADALTITHFRVGYSRNKLELTKRRYGSEASPSPTATFRSTPLDPPAYSEPSYGSSSASPATTAAPETCIALYDFAAQADGDLSFPVNAIIEILDRSDAAGWWTGRYNGREGLFPANYVALKH</sequence>
<organism evidence="6 7">
    <name type="scientific">Eremothecium gossypii (strain ATCC 10895 / CBS 109.51 / FGSC 9923 / NRRL Y-1056)</name>
    <name type="common">Yeast</name>
    <name type="synonym">Ashbya gossypii</name>
    <dbReference type="NCBI Taxonomy" id="284811"/>
    <lineage>
        <taxon>Eukaryota</taxon>
        <taxon>Fungi</taxon>
        <taxon>Dikarya</taxon>
        <taxon>Ascomycota</taxon>
        <taxon>Saccharomycotina</taxon>
        <taxon>Saccharomycetes</taxon>
        <taxon>Saccharomycetales</taxon>
        <taxon>Saccharomycetaceae</taxon>
        <taxon>Eremothecium</taxon>
    </lineage>
</organism>
<dbReference type="GO" id="GO:0097320">
    <property type="term" value="P:plasma membrane tubulation"/>
    <property type="evidence" value="ECO:0000318"/>
    <property type="project" value="GO_Central"/>
</dbReference>
<dbReference type="GO" id="GO:0043332">
    <property type="term" value="C:mating projection tip"/>
    <property type="evidence" value="ECO:0000318"/>
    <property type="project" value="GO_Central"/>
</dbReference>
<evidence type="ECO:0000259" key="5">
    <source>
        <dbReference type="PROSITE" id="PS51021"/>
    </source>
</evidence>
<evidence type="ECO:0000313" key="7">
    <source>
        <dbReference type="Proteomes" id="UP000000591"/>
    </source>
</evidence>
<dbReference type="CDD" id="cd00174">
    <property type="entry name" value="SH3"/>
    <property type="match status" value="1"/>
</dbReference>
<feature type="domain" description="SH3" evidence="4">
    <location>
        <begin position="329"/>
        <end position="388"/>
    </location>
</feature>
<dbReference type="InParanoid" id="Q754D0"/>
<feature type="region of interest" description="Disordered" evidence="3">
    <location>
        <begin position="153"/>
        <end position="178"/>
    </location>
</feature>
<evidence type="ECO:0000259" key="4">
    <source>
        <dbReference type="PROSITE" id="PS50002"/>
    </source>
</evidence>
<dbReference type="GO" id="GO:0051666">
    <property type="term" value="P:actin cortical patch localization"/>
    <property type="evidence" value="ECO:0000318"/>
    <property type="project" value="GO_Central"/>
</dbReference>
<dbReference type="GO" id="GO:0015629">
    <property type="term" value="C:actin cytoskeleton"/>
    <property type="evidence" value="ECO:0000318"/>
    <property type="project" value="GO_Central"/>
</dbReference>
<dbReference type="GeneID" id="4621938"/>
<proteinExistence type="predicted"/>
<dbReference type="Gene3D" id="2.30.30.40">
    <property type="entry name" value="SH3 Domains"/>
    <property type="match status" value="1"/>
</dbReference>
<dbReference type="PRINTS" id="PR00452">
    <property type="entry name" value="SH3DOMAIN"/>
</dbReference>
<dbReference type="eggNOG" id="KOG3771">
    <property type="taxonomic scope" value="Eukaryota"/>
</dbReference>
<dbReference type="OrthoDB" id="2159336at2759"/>
<dbReference type="STRING" id="284811.Q754D0"/>
<dbReference type="HOGENOM" id="CLU_025518_0_0_1"/>
<dbReference type="InterPro" id="IPR027267">
    <property type="entry name" value="AH/BAR_dom_sf"/>
</dbReference>
<gene>
    <name evidence="6" type="ORF">AGOS_AFR140C</name>
</gene>
<dbReference type="CDD" id="cd07599">
    <property type="entry name" value="BAR_Rvs167p"/>
    <property type="match status" value="1"/>
</dbReference>
<dbReference type="PROSITE" id="PS51021">
    <property type="entry name" value="BAR"/>
    <property type="match status" value="1"/>
</dbReference>
<protein>
    <submittedName>
        <fullName evidence="6">AFR140Cp</fullName>
    </submittedName>
</protein>
<dbReference type="GO" id="GO:1990528">
    <property type="term" value="C:Rvs161p-Rvs167p complex"/>
    <property type="evidence" value="ECO:0000318"/>
    <property type="project" value="GO_Central"/>
</dbReference>
<accession>Q754D0</accession>
<dbReference type="InterPro" id="IPR001452">
    <property type="entry name" value="SH3_domain"/>
</dbReference>
<dbReference type="InterPro" id="IPR036028">
    <property type="entry name" value="SH3-like_dom_sf"/>
</dbReference>
<feature type="domain" description="BAR" evidence="5">
    <location>
        <begin position="17"/>
        <end position="254"/>
    </location>
</feature>